<evidence type="ECO:0000313" key="3">
    <source>
        <dbReference type="Proteomes" id="UP000607653"/>
    </source>
</evidence>
<keyword evidence="1" id="KW-1133">Transmembrane helix</keyword>
<accession>A0A822Y1W2</accession>
<dbReference type="AlphaFoldDB" id="A0A822Y1W2"/>
<keyword evidence="1" id="KW-0472">Membrane</keyword>
<feature type="transmembrane region" description="Helical" evidence="1">
    <location>
        <begin position="39"/>
        <end position="56"/>
    </location>
</feature>
<name>A0A822Y1W2_NELNU</name>
<organism evidence="2 3">
    <name type="scientific">Nelumbo nucifera</name>
    <name type="common">Sacred lotus</name>
    <dbReference type="NCBI Taxonomy" id="4432"/>
    <lineage>
        <taxon>Eukaryota</taxon>
        <taxon>Viridiplantae</taxon>
        <taxon>Streptophyta</taxon>
        <taxon>Embryophyta</taxon>
        <taxon>Tracheophyta</taxon>
        <taxon>Spermatophyta</taxon>
        <taxon>Magnoliopsida</taxon>
        <taxon>Proteales</taxon>
        <taxon>Nelumbonaceae</taxon>
        <taxon>Nelumbo</taxon>
    </lineage>
</organism>
<feature type="transmembrane region" description="Helical" evidence="1">
    <location>
        <begin position="7"/>
        <end position="27"/>
    </location>
</feature>
<evidence type="ECO:0000256" key="1">
    <source>
        <dbReference type="SAM" id="Phobius"/>
    </source>
</evidence>
<keyword evidence="3" id="KW-1185">Reference proteome</keyword>
<evidence type="ECO:0000313" key="2">
    <source>
        <dbReference type="EMBL" id="DAD25055.1"/>
    </source>
</evidence>
<dbReference type="Proteomes" id="UP000607653">
    <property type="component" value="Unassembled WGS sequence"/>
</dbReference>
<gene>
    <name evidence="2" type="ORF">HUJ06_026519</name>
</gene>
<sequence>MTKLSCEICIFFYLSVSGFMDLCMISLQNDQVMTNSQLVQFWFIFAHALLAALVGGKRLNVISM</sequence>
<protein>
    <submittedName>
        <fullName evidence="2">Uncharacterized protein</fullName>
    </submittedName>
</protein>
<dbReference type="EMBL" id="DUZY01000001">
    <property type="protein sequence ID" value="DAD25055.1"/>
    <property type="molecule type" value="Genomic_DNA"/>
</dbReference>
<reference evidence="2 3" key="1">
    <citation type="journal article" date="2020" name="Mol. Biol. Evol.">
        <title>Distinct Expression and Methylation Patterns for Genes with Different Fates following a Single Whole-Genome Duplication in Flowering Plants.</title>
        <authorList>
            <person name="Shi T."/>
            <person name="Rahmani R.S."/>
            <person name="Gugger P.F."/>
            <person name="Wang M."/>
            <person name="Li H."/>
            <person name="Zhang Y."/>
            <person name="Li Z."/>
            <person name="Wang Q."/>
            <person name="Van de Peer Y."/>
            <person name="Marchal K."/>
            <person name="Chen J."/>
        </authorList>
    </citation>
    <scope>NUCLEOTIDE SEQUENCE [LARGE SCALE GENOMIC DNA]</scope>
    <source>
        <tissue evidence="2">Leaf</tissue>
    </source>
</reference>
<comment type="caution">
    <text evidence="2">The sequence shown here is derived from an EMBL/GenBank/DDBJ whole genome shotgun (WGS) entry which is preliminary data.</text>
</comment>
<keyword evidence="1" id="KW-0812">Transmembrane</keyword>
<proteinExistence type="predicted"/>